<evidence type="ECO:0000313" key="2">
    <source>
        <dbReference type="EMBL" id="CUV24728.1"/>
    </source>
</evidence>
<evidence type="ECO:0000313" key="5">
    <source>
        <dbReference type="EMBL" id="CUV63938.1"/>
    </source>
</evidence>
<sequence>MERTRGRSSRSHRWVVERIHAELSGFGKLRIRFERSLYTYLGLLTFVRAVICAWCVDGLC</sequence>
<gene>
    <name evidence="5" type="ORF">RD1301_v1_4210001</name>
    <name evidence="2" type="ORF">RUN1744_v1_720001</name>
    <name evidence="3" type="ORF">TD1301_v1_2020011</name>
    <name evidence="4" type="ORF">TF3108_v1_1080001</name>
</gene>
<reference evidence="5" key="1">
    <citation type="submission" date="2015-10" db="EMBL/GenBank/DDBJ databases">
        <authorList>
            <person name="Gilbert D.G."/>
        </authorList>
    </citation>
    <scope>NUCLEOTIDE SEQUENCE</scope>
    <source>
        <strain evidence="5">Phyl III-seqv23</strain>
    </source>
</reference>
<dbReference type="AlphaFoldDB" id="A0A0S4XJZ8"/>
<proteinExistence type="predicted"/>
<accession>A0A0S4XJZ8</accession>
<keyword evidence="1" id="KW-1133">Transmembrane helix</keyword>
<keyword evidence="1" id="KW-0472">Membrane</keyword>
<organism evidence="5">
    <name type="scientific">Ralstonia solanacearum</name>
    <name type="common">Pseudomonas solanacearum</name>
    <dbReference type="NCBI Taxonomy" id="305"/>
    <lineage>
        <taxon>Bacteria</taxon>
        <taxon>Pseudomonadati</taxon>
        <taxon>Pseudomonadota</taxon>
        <taxon>Betaproteobacteria</taxon>
        <taxon>Burkholderiales</taxon>
        <taxon>Burkholderiaceae</taxon>
        <taxon>Ralstonia</taxon>
        <taxon>Ralstonia solanacearum species complex</taxon>
    </lineage>
</organism>
<evidence type="ECO:0000313" key="4">
    <source>
        <dbReference type="EMBL" id="CUV42112.1"/>
    </source>
</evidence>
<name>A0A0S4XJZ8_RALSL</name>
<evidence type="ECO:0000313" key="3">
    <source>
        <dbReference type="EMBL" id="CUV36328.1"/>
    </source>
</evidence>
<dbReference type="EMBL" id="LN899823">
    <property type="protein sequence ID" value="CUV24728.1"/>
    <property type="molecule type" value="Genomic_DNA"/>
</dbReference>
<dbReference type="EMBL" id="LN899826">
    <property type="protein sequence ID" value="CUV42112.1"/>
    <property type="molecule type" value="Genomic_DNA"/>
</dbReference>
<dbReference type="EMBL" id="LN899825">
    <property type="protein sequence ID" value="CUV36328.1"/>
    <property type="molecule type" value="Genomic_DNA"/>
</dbReference>
<evidence type="ECO:0000256" key="1">
    <source>
        <dbReference type="SAM" id="Phobius"/>
    </source>
</evidence>
<keyword evidence="1" id="KW-0812">Transmembrane</keyword>
<protein>
    <submittedName>
        <fullName evidence="5">Transposase</fullName>
    </submittedName>
</protein>
<dbReference type="EMBL" id="LN899822">
    <property type="protein sequence ID" value="CUV63938.1"/>
    <property type="molecule type" value="Genomic_DNA"/>
</dbReference>
<feature type="transmembrane region" description="Helical" evidence="1">
    <location>
        <begin position="37"/>
        <end position="56"/>
    </location>
</feature>